<evidence type="ECO:0000313" key="2">
    <source>
        <dbReference type="Proteomes" id="UP000320913"/>
    </source>
</evidence>
<accession>A0A538T3W4</accession>
<dbReference type="Proteomes" id="UP000320913">
    <property type="component" value="Unassembled WGS sequence"/>
</dbReference>
<organism evidence="1 2">
    <name type="scientific">Eiseniibacteriota bacterium</name>
    <dbReference type="NCBI Taxonomy" id="2212470"/>
    <lineage>
        <taxon>Bacteria</taxon>
        <taxon>Candidatus Eiseniibacteriota</taxon>
    </lineage>
</organism>
<proteinExistence type="predicted"/>
<dbReference type="EMBL" id="VBOV01000133">
    <property type="protein sequence ID" value="TMQ58313.1"/>
    <property type="molecule type" value="Genomic_DNA"/>
</dbReference>
<protein>
    <submittedName>
        <fullName evidence="1">Uncharacterized protein</fullName>
    </submittedName>
</protein>
<comment type="caution">
    <text evidence="1">The sequence shown here is derived from an EMBL/GenBank/DDBJ whole genome shotgun (WGS) entry which is preliminary data.</text>
</comment>
<reference evidence="1 2" key="1">
    <citation type="journal article" date="2019" name="Nat. Microbiol.">
        <title>Mediterranean grassland soil C-N compound turnover is dependent on rainfall and depth, and is mediated by genomically divergent microorganisms.</title>
        <authorList>
            <person name="Diamond S."/>
            <person name="Andeer P.F."/>
            <person name="Li Z."/>
            <person name="Crits-Christoph A."/>
            <person name="Burstein D."/>
            <person name="Anantharaman K."/>
            <person name="Lane K.R."/>
            <person name="Thomas B.C."/>
            <person name="Pan C."/>
            <person name="Northen T.R."/>
            <person name="Banfield J.F."/>
        </authorList>
    </citation>
    <scope>NUCLEOTIDE SEQUENCE [LARGE SCALE GENOMIC DNA]</scope>
    <source>
        <strain evidence="1">WS_5</strain>
    </source>
</reference>
<dbReference type="AlphaFoldDB" id="A0A538T3W4"/>
<gene>
    <name evidence="1" type="ORF">E6K75_05475</name>
</gene>
<name>A0A538T3W4_UNCEI</name>
<sequence length="269" mass="29899">MKPKASPSGSGGRFTRGEHVRVVPLYQPKPKVPIEGAREIREVEETRLASLTYRGGPLLTRVEVYTIFWGYTWKEPAGQELMKRINDFYHAILPSPLLTQMEEYNVAGQQIGHGVWVGSKAISTGAPKVSVTDTTVRTWLKKWTNGGTVRRWTKNALYFIYLDPGIVSVMGGARSCQSFCGYHNNAGKLYYAVMPYPSCTGCLGGMDPFDALTGTSSHELCEAITDPVPGTGWYDDNFGEIGDICAWRFKQVVGYTVQLEWSNKHQGCI</sequence>
<evidence type="ECO:0000313" key="1">
    <source>
        <dbReference type="EMBL" id="TMQ58313.1"/>
    </source>
</evidence>